<dbReference type="Proteomes" id="UP000284706">
    <property type="component" value="Unassembled WGS sequence"/>
</dbReference>
<accession>A0A409W5J4</accession>
<dbReference type="AlphaFoldDB" id="A0A409W5J4"/>
<dbReference type="EMBL" id="NHYE01005384">
    <property type="protein sequence ID" value="PPQ73776.1"/>
    <property type="molecule type" value="Genomic_DNA"/>
</dbReference>
<evidence type="ECO:0000313" key="1">
    <source>
        <dbReference type="EMBL" id="PPQ73776.1"/>
    </source>
</evidence>
<feature type="non-terminal residue" evidence="1">
    <location>
        <position position="1"/>
    </location>
</feature>
<protein>
    <submittedName>
        <fullName evidence="1">Uncharacterized protein</fullName>
    </submittedName>
</protein>
<proteinExistence type="predicted"/>
<dbReference type="OrthoDB" id="3232941at2759"/>
<gene>
    <name evidence="1" type="ORF">CVT26_011510</name>
</gene>
<keyword evidence="2" id="KW-1185">Reference proteome</keyword>
<dbReference type="InParanoid" id="A0A409W5J4"/>
<name>A0A409W5J4_9AGAR</name>
<reference evidence="1 2" key="1">
    <citation type="journal article" date="2018" name="Evol. Lett.">
        <title>Horizontal gene cluster transfer increased hallucinogenic mushroom diversity.</title>
        <authorList>
            <person name="Reynolds H.T."/>
            <person name="Vijayakumar V."/>
            <person name="Gluck-Thaler E."/>
            <person name="Korotkin H.B."/>
            <person name="Matheny P.B."/>
            <person name="Slot J.C."/>
        </authorList>
    </citation>
    <scope>NUCLEOTIDE SEQUENCE [LARGE SCALE GENOMIC DNA]</scope>
    <source>
        <strain evidence="1 2">SRW20</strain>
    </source>
</reference>
<evidence type="ECO:0000313" key="2">
    <source>
        <dbReference type="Proteomes" id="UP000284706"/>
    </source>
</evidence>
<organism evidence="1 2">
    <name type="scientific">Gymnopilus dilepis</name>
    <dbReference type="NCBI Taxonomy" id="231916"/>
    <lineage>
        <taxon>Eukaryota</taxon>
        <taxon>Fungi</taxon>
        <taxon>Dikarya</taxon>
        <taxon>Basidiomycota</taxon>
        <taxon>Agaricomycotina</taxon>
        <taxon>Agaricomycetes</taxon>
        <taxon>Agaricomycetidae</taxon>
        <taxon>Agaricales</taxon>
        <taxon>Agaricineae</taxon>
        <taxon>Hymenogastraceae</taxon>
        <taxon>Gymnopilus</taxon>
    </lineage>
</organism>
<sequence>HSLHHYIESIKLFGTTDNYNTEFFERLHIDFTKLGWRASNHRDEFPQMIRWLSRREKIAGFEAFQTLSHGSRAITPAPQKKASVLKMAKVPHYPGRDFPYIKETHDAPDFEFYLKQYLNRFTDKPVVQRLLDQIPLSFTKVNVYKMFRFHPEAMQDDEVEEDLVKAIPRSAALPHGHFDTVIVLVNDKAESIGVAGTKVGRVKVIFKLPNTLDTPLGPRPLPSTWPQGPLAYIEWYSPLPRNAEARHGTMYRIKRQSGNQQNRRPGSIVPLGNIRQSCMLFPAFPREGVPSDWTSQNVLDLADAFYVNKWSSKYAYHTIY</sequence>
<comment type="caution">
    <text evidence="1">The sequence shown here is derived from an EMBL/GenBank/DDBJ whole genome shotgun (WGS) entry which is preliminary data.</text>
</comment>